<keyword evidence="3" id="KW-1185">Reference proteome</keyword>
<sequence>MGMALLSAFQAPLRQEGDEHPHEHTEPDLCGRHNGGDRVDAERGRAAPHGKRVNTAPHAEQGRAAPHGKRVNTAPHAEQGRAAPHGKRVNTAPHAEQGRAVGLSAAGVFKQAGSFERHECG</sequence>
<proteinExistence type="predicted"/>
<accession>M4BMC1</accession>
<dbReference type="HOGENOM" id="CLU_2125833_0_0_1"/>
<feature type="compositionally biased region" description="Basic and acidic residues" evidence="1">
    <location>
        <begin position="15"/>
        <end position="45"/>
    </location>
</feature>
<reference evidence="2" key="2">
    <citation type="submission" date="2015-06" db="UniProtKB">
        <authorList>
            <consortium name="EnsemblProtists"/>
        </authorList>
    </citation>
    <scope>IDENTIFICATION</scope>
    <source>
        <strain evidence="2">Emoy2</strain>
    </source>
</reference>
<reference evidence="3" key="1">
    <citation type="journal article" date="2010" name="Science">
        <title>Signatures of adaptation to obligate biotrophy in the Hyaloperonospora arabidopsidis genome.</title>
        <authorList>
            <person name="Baxter L."/>
            <person name="Tripathy S."/>
            <person name="Ishaque N."/>
            <person name="Boot N."/>
            <person name="Cabral A."/>
            <person name="Kemen E."/>
            <person name="Thines M."/>
            <person name="Ah-Fong A."/>
            <person name="Anderson R."/>
            <person name="Badejoko W."/>
            <person name="Bittner-Eddy P."/>
            <person name="Boore J.L."/>
            <person name="Chibucos M.C."/>
            <person name="Coates M."/>
            <person name="Dehal P."/>
            <person name="Delehaunty K."/>
            <person name="Dong S."/>
            <person name="Downton P."/>
            <person name="Dumas B."/>
            <person name="Fabro G."/>
            <person name="Fronick C."/>
            <person name="Fuerstenberg S.I."/>
            <person name="Fulton L."/>
            <person name="Gaulin E."/>
            <person name="Govers F."/>
            <person name="Hughes L."/>
            <person name="Humphray S."/>
            <person name="Jiang R.H."/>
            <person name="Judelson H."/>
            <person name="Kamoun S."/>
            <person name="Kyung K."/>
            <person name="Meijer H."/>
            <person name="Minx P."/>
            <person name="Morris P."/>
            <person name="Nelson J."/>
            <person name="Phuntumart V."/>
            <person name="Qutob D."/>
            <person name="Rehmany A."/>
            <person name="Rougon-Cardoso A."/>
            <person name="Ryden P."/>
            <person name="Torto-Alalibo T."/>
            <person name="Studholme D."/>
            <person name="Wang Y."/>
            <person name="Win J."/>
            <person name="Wood J."/>
            <person name="Clifton S.W."/>
            <person name="Rogers J."/>
            <person name="Van den Ackerveken G."/>
            <person name="Jones J.D."/>
            <person name="McDowell J.M."/>
            <person name="Beynon J."/>
            <person name="Tyler B.M."/>
        </authorList>
    </citation>
    <scope>NUCLEOTIDE SEQUENCE [LARGE SCALE GENOMIC DNA]</scope>
    <source>
        <strain evidence="3">Emoy2</strain>
    </source>
</reference>
<evidence type="ECO:0000256" key="1">
    <source>
        <dbReference type="SAM" id="MobiDB-lite"/>
    </source>
</evidence>
<organism evidence="2 3">
    <name type="scientific">Hyaloperonospora arabidopsidis (strain Emoy2)</name>
    <name type="common">Downy mildew agent</name>
    <name type="synonym">Peronospora arabidopsidis</name>
    <dbReference type="NCBI Taxonomy" id="559515"/>
    <lineage>
        <taxon>Eukaryota</taxon>
        <taxon>Sar</taxon>
        <taxon>Stramenopiles</taxon>
        <taxon>Oomycota</taxon>
        <taxon>Peronosporomycetes</taxon>
        <taxon>Peronosporales</taxon>
        <taxon>Peronosporaceae</taxon>
        <taxon>Hyaloperonospora</taxon>
    </lineage>
</organism>
<name>M4BMC1_HYAAE</name>
<dbReference type="VEuPathDB" id="FungiDB:HpaG807558"/>
<dbReference type="EnsemblProtists" id="HpaT807558">
    <property type="protein sequence ID" value="HpaP807558"/>
    <property type="gene ID" value="HpaG807558"/>
</dbReference>
<dbReference type="EMBL" id="JH598412">
    <property type="status" value="NOT_ANNOTATED_CDS"/>
    <property type="molecule type" value="Genomic_DNA"/>
</dbReference>
<dbReference type="Proteomes" id="UP000011713">
    <property type="component" value="Unassembled WGS sequence"/>
</dbReference>
<dbReference type="InParanoid" id="M4BMC1"/>
<evidence type="ECO:0000313" key="3">
    <source>
        <dbReference type="Proteomes" id="UP000011713"/>
    </source>
</evidence>
<protein>
    <submittedName>
        <fullName evidence="2">Uncharacterized protein</fullName>
    </submittedName>
</protein>
<feature type="region of interest" description="Disordered" evidence="1">
    <location>
        <begin position="1"/>
        <end position="89"/>
    </location>
</feature>
<dbReference type="AlphaFoldDB" id="M4BMC1"/>
<evidence type="ECO:0000313" key="2">
    <source>
        <dbReference type="EnsemblProtists" id="HpaP807558"/>
    </source>
</evidence>